<dbReference type="AlphaFoldDB" id="A0AAD4XZH8"/>
<dbReference type="EMBL" id="JAJJMB010000948">
    <property type="protein sequence ID" value="KAI3960412.1"/>
    <property type="molecule type" value="Genomic_DNA"/>
</dbReference>
<name>A0AAD4XZH8_9MAGN</name>
<evidence type="ECO:0000256" key="1">
    <source>
        <dbReference type="SAM" id="Coils"/>
    </source>
</evidence>
<dbReference type="Proteomes" id="UP001202328">
    <property type="component" value="Unassembled WGS sequence"/>
</dbReference>
<keyword evidence="3" id="KW-1185">Reference proteome</keyword>
<keyword evidence="1" id="KW-0175">Coiled coil</keyword>
<comment type="caution">
    <text evidence="2">The sequence shown here is derived from an EMBL/GenBank/DDBJ whole genome shotgun (WGS) entry which is preliminary data.</text>
</comment>
<protein>
    <submittedName>
        <fullName evidence="2">Uncharacterized protein</fullName>
    </submittedName>
</protein>
<sequence>MVDVCSPFRQVDLSAELLRARFSDTIFKAEVTHELMDEKNQSVRLQKEKKLMENMRLPRLQKEKKLMERMPRRALEELEKNVVVDDWHNTYKNFLMLINSK</sequence>
<gene>
    <name evidence="2" type="ORF">MKW98_017136</name>
</gene>
<reference evidence="2" key="1">
    <citation type="submission" date="2022-04" db="EMBL/GenBank/DDBJ databases">
        <title>A functionally conserved STORR gene fusion in Papaver species that diverged 16.8 million years ago.</title>
        <authorList>
            <person name="Catania T."/>
        </authorList>
    </citation>
    <scope>NUCLEOTIDE SEQUENCE</scope>
    <source>
        <strain evidence="2">S-188037</strain>
    </source>
</reference>
<organism evidence="2 3">
    <name type="scientific">Papaver atlanticum</name>
    <dbReference type="NCBI Taxonomy" id="357466"/>
    <lineage>
        <taxon>Eukaryota</taxon>
        <taxon>Viridiplantae</taxon>
        <taxon>Streptophyta</taxon>
        <taxon>Embryophyta</taxon>
        <taxon>Tracheophyta</taxon>
        <taxon>Spermatophyta</taxon>
        <taxon>Magnoliopsida</taxon>
        <taxon>Ranunculales</taxon>
        <taxon>Papaveraceae</taxon>
        <taxon>Papaveroideae</taxon>
        <taxon>Papaver</taxon>
    </lineage>
</organism>
<evidence type="ECO:0000313" key="3">
    <source>
        <dbReference type="Proteomes" id="UP001202328"/>
    </source>
</evidence>
<accession>A0AAD4XZH8</accession>
<evidence type="ECO:0000313" key="2">
    <source>
        <dbReference type="EMBL" id="KAI3960412.1"/>
    </source>
</evidence>
<feature type="coiled-coil region" evidence="1">
    <location>
        <begin position="28"/>
        <end position="55"/>
    </location>
</feature>
<proteinExistence type="predicted"/>